<dbReference type="EMBL" id="CP162599">
    <property type="protein sequence ID" value="XDK34255.1"/>
    <property type="molecule type" value="Genomic_DNA"/>
</dbReference>
<protein>
    <submittedName>
        <fullName evidence="2">YfzA family protein</fullName>
    </submittedName>
</protein>
<keyword evidence="1" id="KW-0812">Transmembrane</keyword>
<evidence type="ECO:0000256" key="1">
    <source>
        <dbReference type="SAM" id="Phobius"/>
    </source>
</evidence>
<gene>
    <name evidence="2" type="ORF">AB4Y30_07870</name>
</gene>
<dbReference type="RefSeq" id="WP_368654932.1">
    <property type="nucleotide sequence ID" value="NZ_CP162599.1"/>
</dbReference>
<keyword evidence="1" id="KW-0472">Membrane</keyword>
<evidence type="ECO:0000313" key="2">
    <source>
        <dbReference type="EMBL" id="XDK34255.1"/>
    </source>
</evidence>
<accession>A0AB39HUY9</accession>
<proteinExistence type="predicted"/>
<dbReference type="AlphaFoldDB" id="A0AB39HUY9"/>
<name>A0AB39HUY9_9BACI</name>
<feature type="transmembrane region" description="Helical" evidence="1">
    <location>
        <begin position="7"/>
        <end position="27"/>
    </location>
</feature>
<feature type="transmembrane region" description="Helical" evidence="1">
    <location>
        <begin position="57"/>
        <end position="79"/>
    </location>
</feature>
<dbReference type="Pfam" id="PF14118">
    <property type="entry name" value="YfzA"/>
    <property type="match status" value="1"/>
</dbReference>
<organism evidence="2">
    <name type="scientific">Ornithinibacillus sp. 4-3</name>
    <dbReference type="NCBI Taxonomy" id="3231488"/>
    <lineage>
        <taxon>Bacteria</taxon>
        <taxon>Bacillati</taxon>
        <taxon>Bacillota</taxon>
        <taxon>Bacilli</taxon>
        <taxon>Bacillales</taxon>
        <taxon>Bacillaceae</taxon>
        <taxon>Ornithinibacillus</taxon>
    </lineage>
</organism>
<dbReference type="InterPro" id="IPR025627">
    <property type="entry name" value="YfzA"/>
</dbReference>
<sequence length="85" mass="9941">MKNWLINIGYFLVLNLILLIVDGTPLVDNFTKFSNFGNVVLQTGIFTKWFNFYDTPFFNVVLLFALVHIITFPFYQILFKKPASK</sequence>
<keyword evidence="1" id="KW-1133">Transmembrane helix</keyword>
<reference evidence="2" key="1">
    <citation type="submission" date="2024-07" db="EMBL/GenBank/DDBJ databases">
        <title>Halotolerant mesophilic bacterium Ornithinibacillus sp. 4-3, sp. nov., isolated from soil.</title>
        <authorList>
            <person name="Sidarenka A.V."/>
            <person name="Guliayeva D.E."/>
            <person name="Leanovich S.I."/>
            <person name="Hileuskaya K.S."/>
            <person name="Akhremchuk A.E."/>
            <person name="Sikolenko M.A."/>
            <person name="Valentovich L.N."/>
        </authorList>
    </citation>
    <scope>NUCLEOTIDE SEQUENCE</scope>
    <source>
        <strain evidence="2">4-3</strain>
    </source>
</reference>